<name>N8WRQ3_ACIGI</name>
<proteinExistence type="predicted"/>
<evidence type="ECO:0000313" key="1">
    <source>
        <dbReference type="EMBL" id="ENV14812.1"/>
    </source>
</evidence>
<dbReference type="AlphaFoldDB" id="N8WRQ3"/>
<dbReference type="Proteomes" id="UP000013148">
    <property type="component" value="Unassembled WGS sequence"/>
</dbReference>
<dbReference type="HOGENOM" id="CLU_073820_9_3_6"/>
<protein>
    <submittedName>
        <fullName evidence="1">Uncharacterized protein</fullName>
    </submittedName>
</protein>
<gene>
    <name evidence="1" type="ORF">F964_04556</name>
</gene>
<accession>N8WRQ3</accession>
<dbReference type="EMBL" id="APPJ01000017">
    <property type="protein sequence ID" value="ENV14812.1"/>
    <property type="molecule type" value="Genomic_DNA"/>
</dbReference>
<comment type="caution">
    <text evidence="1">The sequence shown here is derived from an EMBL/GenBank/DDBJ whole genome shotgun (WGS) entry which is preliminary data.</text>
</comment>
<reference evidence="1 2" key="1">
    <citation type="submission" date="2013-02" db="EMBL/GenBank/DDBJ databases">
        <title>The Genome Sequence of Acinetobacter guillouiae NIPH 991.</title>
        <authorList>
            <consortium name="The Broad Institute Genome Sequencing Platform"/>
            <consortium name="The Broad Institute Genome Sequencing Center for Infectious Disease"/>
            <person name="Cerqueira G."/>
            <person name="Feldgarden M."/>
            <person name="Courvalin P."/>
            <person name="Perichon B."/>
            <person name="Grillot-Courvalin C."/>
            <person name="Clermont D."/>
            <person name="Rocha E."/>
            <person name="Yoon E.-J."/>
            <person name="Nemec A."/>
            <person name="Walker B."/>
            <person name="Young S.K."/>
            <person name="Zeng Q."/>
            <person name="Gargeya S."/>
            <person name="Fitzgerald M."/>
            <person name="Haas B."/>
            <person name="Abouelleil A."/>
            <person name="Alvarado L."/>
            <person name="Arachchi H.M."/>
            <person name="Berlin A.M."/>
            <person name="Chapman S.B."/>
            <person name="Dewar J."/>
            <person name="Goldberg J."/>
            <person name="Griggs A."/>
            <person name="Gujja S."/>
            <person name="Hansen M."/>
            <person name="Howarth C."/>
            <person name="Imamovic A."/>
            <person name="Larimer J."/>
            <person name="McCowan C."/>
            <person name="Murphy C."/>
            <person name="Neiman D."/>
            <person name="Pearson M."/>
            <person name="Priest M."/>
            <person name="Roberts A."/>
            <person name="Saif S."/>
            <person name="Shea T."/>
            <person name="Sisk P."/>
            <person name="Sykes S."/>
            <person name="Wortman J."/>
            <person name="Nusbaum C."/>
            <person name="Birren B."/>
        </authorList>
    </citation>
    <scope>NUCLEOTIDE SEQUENCE [LARGE SCALE GENOMIC DNA]</scope>
    <source>
        <strain evidence="1 2">NIPH 991</strain>
    </source>
</reference>
<evidence type="ECO:0000313" key="2">
    <source>
        <dbReference type="Proteomes" id="UP000013148"/>
    </source>
</evidence>
<keyword evidence="2" id="KW-1185">Reference proteome</keyword>
<sequence>MRYENLTKFDDIEFKRLVGVTRPLFCKMDLVLQEAERFKKKIWPSSQLSN</sequence>
<organism evidence="1 2">
    <name type="scientific">Acinetobacter guillouiae NIPH 991</name>
    <dbReference type="NCBI Taxonomy" id="1217656"/>
    <lineage>
        <taxon>Bacteria</taxon>
        <taxon>Pseudomonadati</taxon>
        <taxon>Pseudomonadota</taxon>
        <taxon>Gammaproteobacteria</taxon>
        <taxon>Moraxellales</taxon>
        <taxon>Moraxellaceae</taxon>
        <taxon>Acinetobacter</taxon>
    </lineage>
</organism>